<feature type="domain" description="Peptidase M28" evidence="2">
    <location>
        <begin position="126"/>
        <end position="315"/>
    </location>
</feature>
<keyword evidence="1" id="KW-1133">Transmembrane helix</keyword>
<comment type="caution">
    <text evidence="3">The sequence shown here is derived from an EMBL/GenBank/DDBJ whole genome shotgun (WGS) entry which is preliminary data.</text>
</comment>
<evidence type="ECO:0000259" key="2">
    <source>
        <dbReference type="Pfam" id="PF04389"/>
    </source>
</evidence>
<name>A0A4Y3ULE9_9MICO</name>
<dbReference type="EMBL" id="VFPS01000008">
    <property type="protein sequence ID" value="TQM90247.1"/>
    <property type="molecule type" value="Genomic_DNA"/>
</dbReference>
<keyword evidence="1" id="KW-0812">Transmembrane</keyword>
<dbReference type="InterPro" id="IPR007484">
    <property type="entry name" value="Peptidase_M28"/>
</dbReference>
<dbReference type="AlphaFoldDB" id="A0A4Y3ULE9"/>
<evidence type="ECO:0000313" key="3">
    <source>
        <dbReference type="EMBL" id="TQM90247.1"/>
    </source>
</evidence>
<feature type="transmembrane region" description="Helical" evidence="1">
    <location>
        <begin position="527"/>
        <end position="552"/>
    </location>
</feature>
<feature type="transmembrane region" description="Helical" evidence="1">
    <location>
        <begin position="348"/>
        <end position="370"/>
    </location>
</feature>
<dbReference type="Gene3D" id="3.40.630.10">
    <property type="entry name" value="Zn peptidases"/>
    <property type="match status" value="1"/>
</dbReference>
<evidence type="ECO:0000256" key="1">
    <source>
        <dbReference type="SAM" id="Phobius"/>
    </source>
</evidence>
<feature type="transmembrane region" description="Helical" evidence="1">
    <location>
        <begin position="382"/>
        <end position="404"/>
    </location>
</feature>
<dbReference type="GO" id="GO:0008235">
    <property type="term" value="F:metalloexopeptidase activity"/>
    <property type="evidence" value="ECO:0007669"/>
    <property type="project" value="InterPro"/>
</dbReference>
<dbReference type="InterPro" id="IPR045175">
    <property type="entry name" value="M28_fam"/>
</dbReference>
<evidence type="ECO:0000313" key="4">
    <source>
        <dbReference type="Proteomes" id="UP000319804"/>
    </source>
</evidence>
<feature type="transmembrane region" description="Helical" evidence="1">
    <location>
        <begin position="447"/>
        <end position="465"/>
    </location>
</feature>
<dbReference type="Pfam" id="PF04389">
    <property type="entry name" value="Peptidase_M28"/>
    <property type="match status" value="1"/>
</dbReference>
<feature type="transmembrane region" description="Helical" evidence="1">
    <location>
        <begin position="25"/>
        <end position="43"/>
    </location>
</feature>
<feature type="transmembrane region" description="Helical" evidence="1">
    <location>
        <begin position="500"/>
        <end position="521"/>
    </location>
</feature>
<keyword evidence="4" id="KW-1185">Reference proteome</keyword>
<feature type="transmembrane region" description="Helical" evidence="1">
    <location>
        <begin position="564"/>
        <end position="585"/>
    </location>
</feature>
<dbReference type="RefSeq" id="WP_280525050.1">
    <property type="nucleotide sequence ID" value="NZ_BJNA01000022.1"/>
</dbReference>
<sequence length="805" mass="82247">MRTRSLPDDGTGGISTATGGSSRSIAAAGIVLVLLLLAVGFGAGQKLLPPPAKDDNAAASEFSAERAIGGLRDIVGPRPPGSAKHEEVRAHLVEELEALGLTVQVQDGVAMDSSGGTPYRVGSVHNVLAFLEPPAADRETLVVAAHYDTVPSSPGANDDGSQVAAILEAARVVSTASAPDDRNVLFALVDGEETGHLGAQVLTDAPPEWGEIGAVLNLESRGSGGPAAVIRQHEALGALGALGAGGTPVAATSASEALMSLLPAGTDFGVHQSHGWPTVDLAFFARPLHYDNAYDTIDHVDPRSVQHSGDQTLSLVTAWLGGATVAAGASPGLNYFDVLGLAEAQLPLPVIAVLALLCLVGIVLLVVRLRAGRGLLGAGTRLLVALAAAGVVGAAVLPIVGLITGGRPIPVSEGDFVGMPWIVLLVLATGVATAVLLQRRSRADRPVVALALACLCLLATIVLLILLPAAAYLPLLISVPLLIGVAWRECLPGWRVFGRIVTAAVAALAIALFSATTALILQAFTTLLLPVGAVLTALVASAITAIVGLVADVRTDRPARRPRAVLLAGAPVAGLVVVLVVTLLLPAAPSPAPSTLLYCDDRASGEGVWATLDREPDDMASEAVGADAERQSLGACLPPGPLQLPHGEVEGLAGDARDAPDALAGVDPPTVQALESSGTTRRFAVSGVPGARALNLWLEVDGEGPAPEVTRSSIDGQPVPEGPSDWGWDRWAVTYHAPPETVVFELDLAEDVPVTLRVASVLEDPDATGIVRSADSVPASTNLLTSTPFADAIVVSDLYELEEAP</sequence>
<feature type="transmembrane region" description="Helical" evidence="1">
    <location>
        <begin position="471"/>
        <end position="488"/>
    </location>
</feature>
<organism evidence="3 4">
    <name type="scientific">Microbacterium lacticum</name>
    <dbReference type="NCBI Taxonomy" id="33885"/>
    <lineage>
        <taxon>Bacteria</taxon>
        <taxon>Bacillati</taxon>
        <taxon>Actinomycetota</taxon>
        <taxon>Actinomycetes</taxon>
        <taxon>Micrococcales</taxon>
        <taxon>Microbacteriaceae</taxon>
        <taxon>Microbacterium</taxon>
    </lineage>
</organism>
<reference evidence="3 4" key="1">
    <citation type="submission" date="2019-06" db="EMBL/GenBank/DDBJ databases">
        <title>Sequencing the genomes of 1000 actinobacteria strains.</title>
        <authorList>
            <person name="Klenk H.-P."/>
        </authorList>
    </citation>
    <scope>NUCLEOTIDE SEQUENCE [LARGE SCALE GENOMIC DNA]</scope>
    <source>
        <strain evidence="3 4">DSM 20427</strain>
    </source>
</reference>
<feature type="transmembrane region" description="Helical" evidence="1">
    <location>
        <begin position="416"/>
        <end position="435"/>
    </location>
</feature>
<dbReference type="Proteomes" id="UP000319804">
    <property type="component" value="Unassembled WGS sequence"/>
</dbReference>
<dbReference type="SUPFAM" id="SSF53187">
    <property type="entry name" value="Zn-dependent exopeptidases"/>
    <property type="match status" value="1"/>
</dbReference>
<dbReference type="PANTHER" id="PTHR12147">
    <property type="entry name" value="METALLOPEPTIDASE M28 FAMILY MEMBER"/>
    <property type="match status" value="1"/>
</dbReference>
<dbReference type="GO" id="GO:0006508">
    <property type="term" value="P:proteolysis"/>
    <property type="evidence" value="ECO:0007669"/>
    <property type="project" value="InterPro"/>
</dbReference>
<dbReference type="PANTHER" id="PTHR12147:SF26">
    <property type="entry name" value="PEPTIDASE M28 DOMAIN-CONTAINING PROTEIN"/>
    <property type="match status" value="1"/>
</dbReference>
<protein>
    <submittedName>
        <fullName evidence="3">Peptidase M28-like protein</fullName>
    </submittedName>
</protein>
<keyword evidence="1" id="KW-0472">Membrane</keyword>
<gene>
    <name evidence="3" type="ORF">FHX68_3051</name>
</gene>
<accession>A0A4Y3ULE9</accession>
<proteinExistence type="predicted"/>